<organism evidence="2 3">
    <name type="scientific">Phytophthora megakarya</name>
    <dbReference type="NCBI Taxonomy" id="4795"/>
    <lineage>
        <taxon>Eukaryota</taxon>
        <taxon>Sar</taxon>
        <taxon>Stramenopiles</taxon>
        <taxon>Oomycota</taxon>
        <taxon>Peronosporomycetes</taxon>
        <taxon>Peronosporales</taxon>
        <taxon>Peronosporaceae</taxon>
        <taxon>Phytophthora</taxon>
    </lineage>
</organism>
<dbReference type="OrthoDB" id="123188at2759"/>
<proteinExistence type="predicted"/>
<dbReference type="Proteomes" id="UP000198211">
    <property type="component" value="Unassembled WGS sequence"/>
</dbReference>
<accession>A0A225UJZ0</accession>
<evidence type="ECO:0000313" key="3">
    <source>
        <dbReference type="Proteomes" id="UP000198211"/>
    </source>
</evidence>
<protein>
    <submittedName>
        <fullName evidence="2">Uncharacterized protein</fullName>
    </submittedName>
</protein>
<dbReference type="EMBL" id="NBNE01015909">
    <property type="protein sequence ID" value="OWY93527.1"/>
    <property type="molecule type" value="Genomic_DNA"/>
</dbReference>
<gene>
    <name evidence="2" type="ORF">PHMEG_00037048</name>
</gene>
<reference evidence="3" key="1">
    <citation type="submission" date="2017-03" db="EMBL/GenBank/DDBJ databases">
        <title>Phytopthora megakarya and P. palmivora, two closely related causual agents of cacao black pod achieved similar genome size and gene model numbers by different mechanisms.</title>
        <authorList>
            <person name="Ali S."/>
            <person name="Shao J."/>
            <person name="Larry D.J."/>
            <person name="Kronmiller B."/>
            <person name="Shen D."/>
            <person name="Strem M.D."/>
            <person name="Melnick R.L."/>
            <person name="Guiltinan M.J."/>
            <person name="Tyler B.M."/>
            <person name="Meinhardt L.W."/>
            <person name="Bailey B.A."/>
        </authorList>
    </citation>
    <scope>NUCLEOTIDE SEQUENCE [LARGE SCALE GENOMIC DNA]</scope>
    <source>
        <strain evidence="3">zdho120</strain>
    </source>
</reference>
<dbReference type="STRING" id="4795.A0A225UJZ0"/>
<feature type="compositionally biased region" description="Low complexity" evidence="1">
    <location>
        <begin position="52"/>
        <end position="69"/>
    </location>
</feature>
<keyword evidence="3" id="KW-1185">Reference proteome</keyword>
<sequence length="178" mass="20408">MWGRTHPRHFKKFVRRQADILDLWHWLKLHPDAPSNVRDGRYMVDEFDKLEPSSPTPTRESPNNSTPTTRGTNNKRALARHKTTPDEDGENGGRIDGHITYFGPTDHGCTRSGGDAGYGGRPQGCRANLSRTLQERINDIQCEMTSASSPKKLRLQRDLKFYLEERTRIMESIRSQAF</sequence>
<evidence type="ECO:0000313" key="2">
    <source>
        <dbReference type="EMBL" id="OWY93527.1"/>
    </source>
</evidence>
<comment type="caution">
    <text evidence="2">The sequence shown here is derived from an EMBL/GenBank/DDBJ whole genome shotgun (WGS) entry which is preliminary data.</text>
</comment>
<evidence type="ECO:0000256" key="1">
    <source>
        <dbReference type="SAM" id="MobiDB-lite"/>
    </source>
</evidence>
<dbReference type="AlphaFoldDB" id="A0A225UJZ0"/>
<feature type="region of interest" description="Disordered" evidence="1">
    <location>
        <begin position="48"/>
        <end position="99"/>
    </location>
</feature>
<name>A0A225UJZ0_9STRA</name>